<dbReference type="Pfam" id="PF03721">
    <property type="entry name" value="UDPG_MGDP_dh_N"/>
    <property type="match status" value="1"/>
</dbReference>
<dbReference type="OrthoDB" id="9803238at2"/>
<proteinExistence type="inferred from homology"/>
<feature type="domain" description="UDP-glucose/GDP-mannose dehydrogenase C-terminal" evidence="4">
    <location>
        <begin position="334"/>
        <end position="434"/>
    </location>
</feature>
<evidence type="ECO:0000259" key="4">
    <source>
        <dbReference type="SMART" id="SM00984"/>
    </source>
</evidence>
<dbReference type="SUPFAM" id="SSF48179">
    <property type="entry name" value="6-phosphogluconate dehydrogenase C-terminal domain-like"/>
    <property type="match status" value="1"/>
</dbReference>
<gene>
    <name evidence="5" type="ORF">EQG66_12740</name>
</gene>
<dbReference type="InterPro" id="IPR036220">
    <property type="entry name" value="UDP-Glc/GDP-Man_DH_C_sf"/>
</dbReference>
<dbReference type="InterPro" id="IPR014027">
    <property type="entry name" value="UDP-Glc/GDP-Man_DH_C"/>
</dbReference>
<comment type="similarity">
    <text evidence="3">Belongs to the UDP-glucose/GDP-mannose dehydrogenase family.</text>
</comment>
<dbReference type="AlphaFoldDB" id="A0A4Q1KF55"/>
<sequence>MPSAHYEQTLTRLEDGTATIGIIGLGYVGLPLALAGVKAGYTVIGFDISQGRVDAINAGEQVISYMDPTEMREALAAGKFEATADFVRLGEPDALAICVPTPLTRNRDPDLSYVVNTAEMIAKTLRPGQLVVLESTTWPGTTREVVQPVLEGAGGILGETFFLGFSPEREDPGNQSFNTKTIPKLVGADDPQSRKLAETFYGKTVAKVVPVNSAAVAEAAKLTENIFRAVNIALVNELKLVYAEMGIDVWEVIAAAATKPFGYQAFYPGPGLGGHCIPIDPFYLTWKAREFGIESRFIELAGQINTAMPRYVVGELARALNAQSGKGLKGAKVLILGLAYKSDVDDLRESPSLTLIDLIEAQGAHVEFHDPHIPVVPMTREHAELAGRESAPLDPASLAGYDAVLISTDHAAVDYALVADHAKLIVDTRNALAKRGINAAQAVKA</sequence>
<protein>
    <submittedName>
        <fullName evidence="5">Nucleotide sugar dehydrogenase</fullName>
    </submittedName>
</protein>
<dbReference type="NCBIfam" id="TIGR03026">
    <property type="entry name" value="NDP-sugDHase"/>
    <property type="match status" value="1"/>
</dbReference>
<dbReference type="InterPro" id="IPR017476">
    <property type="entry name" value="UDP-Glc/GDP-Man"/>
</dbReference>
<evidence type="ECO:0000313" key="5">
    <source>
        <dbReference type="EMBL" id="RXR26569.1"/>
    </source>
</evidence>
<comment type="caution">
    <text evidence="5">The sequence shown here is derived from an EMBL/GenBank/DDBJ whole genome shotgun (WGS) entry which is preliminary data.</text>
</comment>
<name>A0A4Q1KF55_9SPHN</name>
<dbReference type="PANTHER" id="PTHR43491:SF1">
    <property type="entry name" value="UDP-N-ACETYL-D-MANNOSAMINE DEHYDROGENASE"/>
    <property type="match status" value="1"/>
</dbReference>
<dbReference type="RefSeq" id="WP_129404975.1">
    <property type="nucleotide sequence ID" value="NZ_SBKP01000014.1"/>
</dbReference>
<dbReference type="SUPFAM" id="SSF52413">
    <property type="entry name" value="UDP-glucose/GDP-mannose dehydrogenase C-terminal domain"/>
    <property type="match status" value="1"/>
</dbReference>
<evidence type="ECO:0000256" key="2">
    <source>
        <dbReference type="ARBA" id="ARBA00023027"/>
    </source>
</evidence>
<evidence type="ECO:0000256" key="1">
    <source>
        <dbReference type="ARBA" id="ARBA00023002"/>
    </source>
</evidence>
<dbReference type="GO" id="GO:0000271">
    <property type="term" value="P:polysaccharide biosynthetic process"/>
    <property type="evidence" value="ECO:0007669"/>
    <property type="project" value="InterPro"/>
</dbReference>
<dbReference type="InterPro" id="IPR001732">
    <property type="entry name" value="UDP-Glc/GDP-Man_DH_N"/>
</dbReference>
<evidence type="ECO:0000313" key="6">
    <source>
        <dbReference type="Proteomes" id="UP000290958"/>
    </source>
</evidence>
<organism evidence="5 6">
    <name type="scientific">Sphingobium fluviale</name>
    <dbReference type="NCBI Taxonomy" id="2506423"/>
    <lineage>
        <taxon>Bacteria</taxon>
        <taxon>Pseudomonadati</taxon>
        <taxon>Pseudomonadota</taxon>
        <taxon>Alphaproteobacteria</taxon>
        <taxon>Sphingomonadales</taxon>
        <taxon>Sphingomonadaceae</taxon>
        <taxon>Sphingobium</taxon>
    </lineage>
</organism>
<dbReference type="InterPro" id="IPR028359">
    <property type="entry name" value="UDP_ManNAc/GlcNAc_DH"/>
</dbReference>
<dbReference type="EMBL" id="SBKP01000014">
    <property type="protein sequence ID" value="RXR26569.1"/>
    <property type="molecule type" value="Genomic_DNA"/>
</dbReference>
<dbReference type="PANTHER" id="PTHR43491">
    <property type="entry name" value="UDP-N-ACETYL-D-MANNOSAMINE DEHYDROGENASE"/>
    <property type="match status" value="1"/>
</dbReference>
<reference evidence="6" key="1">
    <citation type="submission" date="2019-01" db="EMBL/GenBank/DDBJ databases">
        <title>Cytophagaceae bacterium strain CAR-16.</title>
        <authorList>
            <person name="Chen W.-M."/>
        </authorList>
    </citation>
    <scope>NUCLEOTIDE SEQUENCE [LARGE SCALE GENOMIC DNA]</scope>
    <source>
        <strain evidence="6">CHR27</strain>
    </source>
</reference>
<accession>A0A4Q1KF55</accession>
<dbReference type="GO" id="GO:0051287">
    <property type="term" value="F:NAD binding"/>
    <property type="evidence" value="ECO:0007669"/>
    <property type="project" value="InterPro"/>
</dbReference>
<dbReference type="Gene3D" id="3.40.50.720">
    <property type="entry name" value="NAD(P)-binding Rossmann-like Domain"/>
    <property type="match status" value="2"/>
</dbReference>
<dbReference type="GO" id="GO:0016628">
    <property type="term" value="F:oxidoreductase activity, acting on the CH-CH group of donors, NAD or NADP as acceptor"/>
    <property type="evidence" value="ECO:0007669"/>
    <property type="project" value="InterPro"/>
</dbReference>
<evidence type="ECO:0000256" key="3">
    <source>
        <dbReference type="PIRNR" id="PIRNR000124"/>
    </source>
</evidence>
<keyword evidence="2" id="KW-0520">NAD</keyword>
<dbReference type="SUPFAM" id="SSF51735">
    <property type="entry name" value="NAD(P)-binding Rossmann-fold domains"/>
    <property type="match status" value="1"/>
</dbReference>
<dbReference type="InterPro" id="IPR014026">
    <property type="entry name" value="UDP-Glc/GDP-Man_DH_dimer"/>
</dbReference>
<keyword evidence="1" id="KW-0560">Oxidoreductase</keyword>
<dbReference type="GO" id="GO:0016616">
    <property type="term" value="F:oxidoreductase activity, acting on the CH-OH group of donors, NAD or NADP as acceptor"/>
    <property type="evidence" value="ECO:0007669"/>
    <property type="project" value="InterPro"/>
</dbReference>
<keyword evidence="6" id="KW-1185">Reference proteome</keyword>
<dbReference type="PIRSF" id="PIRSF000124">
    <property type="entry name" value="UDPglc_GDPman_dh"/>
    <property type="match status" value="1"/>
</dbReference>
<dbReference type="SMART" id="SM00984">
    <property type="entry name" value="UDPG_MGDP_dh_C"/>
    <property type="match status" value="1"/>
</dbReference>
<dbReference type="InterPro" id="IPR036291">
    <property type="entry name" value="NAD(P)-bd_dom_sf"/>
</dbReference>
<dbReference type="Pfam" id="PF00984">
    <property type="entry name" value="UDPG_MGDP_dh"/>
    <property type="match status" value="1"/>
</dbReference>
<dbReference type="Proteomes" id="UP000290958">
    <property type="component" value="Unassembled WGS sequence"/>
</dbReference>
<dbReference type="Pfam" id="PF03720">
    <property type="entry name" value="UDPG_MGDP_dh_C"/>
    <property type="match status" value="1"/>
</dbReference>
<dbReference type="PIRSF" id="PIRSF500136">
    <property type="entry name" value="UDP_ManNAc_DH"/>
    <property type="match status" value="1"/>
</dbReference>
<dbReference type="InterPro" id="IPR008927">
    <property type="entry name" value="6-PGluconate_DH-like_C_sf"/>
</dbReference>